<evidence type="ECO:0000256" key="1">
    <source>
        <dbReference type="ARBA" id="ARBA00004141"/>
    </source>
</evidence>
<keyword evidence="7" id="KW-1185">Reference proteome</keyword>
<comment type="subcellular location">
    <subcellularLocation>
        <location evidence="1">Membrane</location>
        <topology evidence="1">Multi-pass membrane protein</topology>
    </subcellularLocation>
</comment>
<dbReference type="Proteomes" id="UP001500221">
    <property type="component" value="Unassembled WGS sequence"/>
</dbReference>
<keyword evidence="3" id="KW-1133">Transmembrane helix</keyword>
<evidence type="ECO:0000313" key="6">
    <source>
        <dbReference type="EMBL" id="GAA5152414.1"/>
    </source>
</evidence>
<evidence type="ECO:0000313" key="7">
    <source>
        <dbReference type="Proteomes" id="UP001500221"/>
    </source>
</evidence>
<dbReference type="InterPro" id="IPR032808">
    <property type="entry name" value="DoxX"/>
</dbReference>
<dbReference type="EMBL" id="BAABKG010000004">
    <property type="protein sequence ID" value="GAA5152414.1"/>
    <property type="molecule type" value="Genomic_DNA"/>
</dbReference>
<evidence type="ECO:0000256" key="5">
    <source>
        <dbReference type="SAM" id="MobiDB-lite"/>
    </source>
</evidence>
<evidence type="ECO:0000256" key="2">
    <source>
        <dbReference type="ARBA" id="ARBA00022692"/>
    </source>
</evidence>
<dbReference type="RefSeq" id="WP_345460905.1">
    <property type="nucleotide sequence ID" value="NZ_BAABKG010000004.1"/>
</dbReference>
<organism evidence="6 7">
    <name type="scientific">Nocardioides marinquilinus</name>
    <dbReference type="NCBI Taxonomy" id="1210400"/>
    <lineage>
        <taxon>Bacteria</taxon>
        <taxon>Bacillati</taxon>
        <taxon>Actinomycetota</taxon>
        <taxon>Actinomycetes</taxon>
        <taxon>Propionibacteriales</taxon>
        <taxon>Nocardioidaceae</taxon>
        <taxon>Nocardioides</taxon>
    </lineage>
</organism>
<sequence length="174" mass="18243">MSLSRLVARPLLAAGVVYGAVNALRETDVVARKAQRVTDRVVPAAQRAGIPLPDDAATLVRLNAGVQLLGGLAIATGKAPRLGATAVAASLVPTTVAAYPFWSARTPEQKHSHQTNFFRNLSIIGGAIIAAGDTDGKPGLGWRARRAAKDARREARHLATSAKREARLAKAKVS</sequence>
<proteinExistence type="predicted"/>
<evidence type="ECO:0000256" key="4">
    <source>
        <dbReference type="ARBA" id="ARBA00023136"/>
    </source>
</evidence>
<gene>
    <name evidence="6" type="ORF">GCM10023340_32690</name>
</gene>
<accession>A0ABP9PUI4</accession>
<dbReference type="Pfam" id="PF07681">
    <property type="entry name" value="DoxX"/>
    <property type="match status" value="1"/>
</dbReference>
<feature type="region of interest" description="Disordered" evidence="5">
    <location>
        <begin position="152"/>
        <end position="174"/>
    </location>
</feature>
<feature type="compositionally biased region" description="Basic and acidic residues" evidence="5">
    <location>
        <begin position="152"/>
        <end position="168"/>
    </location>
</feature>
<comment type="caution">
    <text evidence="6">The sequence shown here is derived from an EMBL/GenBank/DDBJ whole genome shotgun (WGS) entry which is preliminary data.</text>
</comment>
<evidence type="ECO:0000256" key="3">
    <source>
        <dbReference type="ARBA" id="ARBA00022989"/>
    </source>
</evidence>
<name>A0ABP9PUI4_9ACTN</name>
<keyword evidence="2" id="KW-0812">Transmembrane</keyword>
<protein>
    <submittedName>
        <fullName evidence="6">DoxX family membrane protein</fullName>
    </submittedName>
</protein>
<keyword evidence="4" id="KW-0472">Membrane</keyword>
<reference evidence="7" key="1">
    <citation type="journal article" date="2019" name="Int. J. Syst. Evol. Microbiol.">
        <title>The Global Catalogue of Microorganisms (GCM) 10K type strain sequencing project: providing services to taxonomists for standard genome sequencing and annotation.</title>
        <authorList>
            <consortium name="The Broad Institute Genomics Platform"/>
            <consortium name="The Broad Institute Genome Sequencing Center for Infectious Disease"/>
            <person name="Wu L."/>
            <person name="Ma J."/>
        </authorList>
    </citation>
    <scope>NUCLEOTIDE SEQUENCE [LARGE SCALE GENOMIC DNA]</scope>
    <source>
        <strain evidence="7">JCM 18459</strain>
    </source>
</reference>